<reference evidence="7 8" key="1">
    <citation type="submission" date="2019-06" db="EMBL/GenBank/DDBJ databases">
        <title>Whole genome shotgun sequence of Corynebacterium flavescens NBRC 14136.</title>
        <authorList>
            <person name="Hosoyama A."/>
            <person name="Uohara A."/>
            <person name="Ohji S."/>
            <person name="Ichikawa N."/>
        </authorList>
    </citation>
    <scope>NUCLEOTIDE SEQUENCE [LARGE SCALE GENOMIC DNA]</scope>
    <source>
        <strain evidence="7 8">NBRC 14136</strain>
    </source>
</reference>
<gene>
    <name evidence="7" type="ORF">CFL01nite_23000</name>
</gene>
<dbReference type="InterPro" id="IPR013149">
    <property type="entry name" value="ADH-like_C"/>
</dbReference>
<evidence type="ECO:0000313" key="8">
    <source>
        <dbReference type="Proteomes" id="UP000315353"/>
    </source>
</evidence>
<dbReference type="EMBL" id="BJNB01000053">
    <property type="protein sequence ID" value="GEB98805.1"/>
    <property type="molecule type" value="Genomic_DNA"/>
</dbReference>
<dbReference type="SUPFAM" id="SSF51735">
    <property type="entry name" value="NAD(P)-binding Rossmann-fold domains"/>
    <property type="match status" value="1"/>
</dbReference>
<dbReference type="GO" id="GO:0016491">
    <property type="term" value="F:oxidoreductase activity"/>
    <property type="evidence" value="ECO:0007669"/>
    <property type="project" value="UniProtKB-KW"/>
</dbReference>
<evidence type="ECO:0000256" key="3">
    <source>
        <dbReference type="ARBA" id="ARBA00022723"/>
    </source>
</evidence>
<feature type="domain" description="Alcohol dehydrogenase-like C-terminal" evidence="6">
    <location>
        <begin position="1"/>
        <end position="99"/>
    </location>
</feature>
<dbReference type="PANTHER" id="PTHR43350">
    <property type="entry name" value="NAD-DEPENDENT ALCOHOL DEHYDROGENASE"/>
    <property type="match status" value="1"/>
</dbReference>
<evidence type="ECO:0000256" key="4">
    <source>
        <dbReference type="ARBA" id="ARBA00022833"/>
    </source>
</evidence>
<evidence type="ECO:0000256" key="2">
    <source>
        <dbReference type="ARBA" id="ARBA00008072"/>
    </source>
</evidence>
<dbReference type="AlphaFoldDB" id="A0AB73BAY0"/>
<dbReference type="GO" id="GO:0046872">
    <property type="term" value="F:metal ion binding"/>
    <property type="evidence" value="ECO:0007669"/>
    <property type="project" value="UniProtKB-KW"/>
</dbReference>
<evidence type="ECO:0000313" key="7">
    <source>
        <dbReference type="EMBL" id="GEB98805.1"/>
    </source>
</evidence>
<dbReference type="Pfam" id="PF00107">
    <property type="entry name" value="ADH_zinc_N"/>
    <property type="match status" value="1"/>
</dbReference>
<name>A0AB73BAY0_CORFL</name>
<protein>
    <recommendedName>
        <fullName evidence="6">Alcohol dehydrogenase-like C-terminal domain-containing protein</fullName>
    </recommendedName>
</protein>
<accession>A0AB73BAY0</accession>
<evidence type="ECO:0000259" key="6">
    <source>
        <dbReference type="Pfam" id="PF00107"/>
    </source>
</evidence>
<sequence length="141" mass="14559">MAAQLGADAVDPRETDLAAYTRDTYGDGADVSFEASGAGAITLKAAVAAVRNGGTIVMVASSHGEVPIDLNTIMNSQKRLVGTLAYTNEDFAEVITAIADGTLDPSPLVSSTISLDDASEKGLNHLLGEGRNSEVKILVRP</sequence>
<proteinExistence type="inferred from homology"/>
<evidence type="ECO:0000256" key="5">
    <source>
        <dbReference type="ARBA" id="ARBA00023002"/>
    </source>
</evidence>
<comment type="caution">
    <text evidence="7">The sequence shown here is derived from an EMBL/GenBank/DDBJ whole genome shotgun (WGS) entry which is preliminary data.</text>
</comment>
<keyword evidence="5" id="KW-0560">Oxidoreductase</keyword>
<dbReference type="Gene3D" id="3.40.50.720">
    <property type="entry name" value="NAD(P)-binding Rossmann-like Domain"/>
    <property type="match status" value="1"/>
</dbReference>
<keyword evidence="3" id="KW-0479">Metal-binding</keyword>
<comment type="cofactor">
    <cofactor evidence="1">
        <name>Zn(2+)</name>
        <dbReference type="ChEBI" id="CHEBI:29105"/>
    </cofactor>
</comment>
<evidence type="ECO:0000256" key="1">
    <source>
        <dbReference type="ARBA" id="ARBA00001947"/>
    </source>
</evidence>
<dbReference type="Proteomes" id="UP000315353">
    <property type="component" value="Unassembled WGS sequence"/>
</dbReference>
<organism evidence="7 8">
    <name type="scientific">Corynebacterium flavescens</name>
    <dbReference type="NCBI Taxonomy" id="28028"/>
    <lineage>
        <taxon>Bacteria</taxon>
        <taxon>Bacillati</taxon>
        <taxon>Actinomycetota</taxon>
        <taxon>Actinomycetes</taxon>
        <taxon>Mycobacteriales</taxon>
        <taxon>Corynebacteriaceae</taxon>
        <taxon>Corynebacterium</taxon>
    </lineage>
</organism>
<comment type="similarity">
    <text evidence="2">Belongs to the zinc-containing alcohol dehydrogenase family.</text>
</comment>
<dbReference type="PANTHER" id="PTHR43350:SF17">
    <property type="entry name" value="NAD-DEPENDENT ALCOHOL DEHYDROGENASE"/>
    <property type="match status" value="1"/>
</dbReference>
<dbReference type="Gene3D" id="3.90.180.10">
    <property type="entry name" value="Medium-chain alcohol dehydrogenases, catalytic domain"/>
    <property type="match status" value="1"/>
</dbReference>
<dbReference type="InterPro" id="IPR036291">
    <property type="entry name" value="NAD(P)-bd_dom_sf"/>
</dbReference>
<keyword evidence="4" id="KW-0862">Zinc</keyword>